<dbReference type="CDD" id="cd12148">
    <property type="entry name" value="fungal_TF_MHR"/>
    <property type="match status" value="1"/>
</dbReference>
<dbReference type="SMART" id="SM00066">
    <property type="entry name" value="GAL4"/>
    <property type="match status" value="1"/>
</dbReference>
<keyword evidence="5" id="KW-1185">Reference proteome</keyword>
<dbReference type="AlphaFoldDB" id="A0AAD5E6C2"/>
<dbReference type="CDD" id="cd00067">
    <property type="entry name" value="GAL4"/>
    <property type="match status" value="1"/>
</dbReference>
<name>A0AAD5E6C2_UMBRA</name>
<dbReference type="SUPFAM" id="SSF57701">
    <property type="entry name" value="Zn2/Cys6 DNA-binding domain"/>
    <property type="match status" value="1"/>
</dbReference>
<dbReference type="InterPro" id="IPR001138">
    <property type="entry name" value="Zn2Cys6_DnaBD"/>
</dbReference>
<dbReference type="Proteomes" id="UP001206595">
    <property type="component" value="Unassembled WGS sequence"/>
</dbReference>
<feature type="region of interest" description="Disordered" evidence="2">
    <location>
        <begin position="525"/>
        <end position="544"/>
    </location>
</feature>
<dbReference type="GO" id="GO:0006351">
    <property type="term" value="P:DNA-templated transcription"/>
    <property type="evidence" value="ECO:0007669"/>
    <property type="project" value="InterPro"/>
</dbReference>
<evidence type="ECO:0000313" key="5">
    <source>
        <dbReference type="Proteomes" id="UP001206595"/>
    </source>
</evidence>
<evidence type="ECO:0000259" key="3">
    <source>
        <dbReference type="PROSITE" id="PS50048"/>
    </source>
</evidence>
<dbReference type="Pfam" id="PF00172">
    <property type="entry name" value="Zn_clus"/>
    <property type="match status" value="1"/>
</dbReference>
<dbReference type="RefSeq" id="XP_051443312.1">
    <property type="nucleotide sequence ID" value="XM_051590037.1"/>
</dbReference>
<feature type="compositionally biased region" description="Polar residues" evidence="2">
    <location>
        <begin position="526"/>
        <end position="535"/>
    </location>
</feature>
<accession>A0AAD5E6C2</accession>
<sequence length="791" mass="88480">MGVQRACDQCNFRRVKCSHEDPCQHCRRHDIQCTYIKASRGREVSGRRISSLKRQHSQAFNGEGDQKEPAADLSPSPPVSMSSFLSHTESSVPHRASGRKKSAAVIDFPDVKLHPTSGQPTFQFSNGKQGLRGEFSQQSVNQRNVQPIRTVPLSNPAFIPTSYLANFMESSYSKIATDSAETSRYSETDIPLSENLLNHISYNDKATFPDFESFIDLSVQSIMPSSARTAQMNDWGSIHLEKGNGVSDGSTSEEESSSLQSDETPPLSDSSLIPLLALYFDRMHPIIPIFKRSWLFSRLDKSHHMTDVQFGALLIAMSAAALLQPVQIGNRCCVKKSNTKRALYLLEESHRMHSSSKLGNNASIDAIMTSFYMFVILSSTGNDDAAWLRLSESVSLGHIMKLHDSAAYENVDEDERERRLRVYWLLTITERAYALQRGHSIGFRGRPGASMTAIKRKFNIGQMDDFPHSQLRLFDIVDEDFVDCWNGRCAGTKCHNRDMNKAIALYNAFTNDTVSKALETKVLENKSLSSPNNERNAGHDNRYPSTSQWQPLEIQLTDVLVTRQWLLNRLWYICLSHGLIDPKAAHIALRPDFPIHIARDMLNTCSKLSIYSLEAHGLGLCEKLYDIARTLVTVFHLFPECITNVDIEGTSNTRSHESDRSQNDLIEREQQQGSPKTQMQLPHLLAAQSDTTSIHNIIASVESGQAQHSEASLSPKQPITEKHIPSVSSALTSPHLKPSQLQRSASNIIDITNAYVSLFMRLRSGSHPFLQKLLDSVQCLNNARDGVTSCS</sequence>
<comment type="caution">
    <text evidence="4">The sequence shown here is derived from an EMBL/GenBank/DDBJ whole genome shotgun (WGS) entry which is preliminary data.</text>
</comment>
<dbReference type="GO" id="GO:0000981">
    <property type="term" value="F:DNA-binding transcription factor activity, RNA polymerase II-specific"/>
    <property type="evidence" value="ECO:0007669"/>
    <property type="project" value="InterPro"/>
</dbReference>
<dbReference type="GO" id="GO:0008270">
    <property type="term" value="F:zinc ion binding"/>
    <property type="evidence" value="ECO:0007669"/>
    <property type="project" value="InterPro"/>
</dbReference>
<evidence type="ECO:0000256" key="2">
    <source>
        <dbReference type="SAM" id="MobiDB-lite"/>
    </source>
</evidence>
<organism evidence="4 5">
    <name type="scientific">Umbelopsis ramanniana AG</name>
    <dbReference type="NCBI Taxonomy" id="1314678"/>
    <lineage>
        <taxon>Eukaryota</taxon>
        <taxon>Fungi</taxon>
        <taxon>Fungi incertae sedis</taxon>
        <taxon>Mucoromycota</taxon>
        <taxon>Mucoromycotina</taxon>
        <taxon>Umbelopsidomycetes</taxon>
        <taxon>Umbelopsidales</taxon>
        <taxon>Umbelopsidaceae</taxon>
        <taxon>Umbelopsis</taxon>
    </lineage>
</organism>
<proteinExistence type="predicted"/>
<feature type="compositionally biased region" description="Low complexity" evidence="2">
    <location>
        <begin position="257"/>
        <end position="268"/>
    </location>
</feature>
<feature type="domain" description="Zn(2)-C6 fungal-type" evidence="3">
    <location>
        <begin position="6"/>
        <end position="35"/>
    </location>
</feature>
<protein>
    <recommendedName>
        <fullName evidence="3">Zn(2)-C6 fungal-type domain-containing protein</fullName>
    </recommendedName>
</protein>
<dbReference type="GeneID" id="75915382"/>
<gene>
    <name evidence="4" type="ORF">K450DRAFT_247231</name>
</gene>
<dbReference type="Gene3D" id="4.10.240.10">
    <property type="entry name" value="Zn(2)-C6 fungal-type DNA-binding domain"/>
    <property type="match status" value="1"/>
</dbReference>
<dbReference type="PANTHER" id="PTHR31668:SF30">
    <property type="entry name" value="ZN(II)2CYS6 TRANSCRIPTION FACTOR (EUROFUNG)"/>
    <property type="match status" value="1"/>
</dbReference>
<evidence type="ECO:0000256" key="1">
    <source>
        <dbReference type="ARBA" id="ARBA00023242"/>
    </source>
</evidence>
<dbReference type="PANTHER" id="PTHR31668">
    <property type="entry name" value="GLUCOSE TRANSPORT TRANSCRIPTION REGULATOR RGT1-RELATED-RELATED"/>
    <property type="match status" value="1"/>
</dbReference>
<feature type="compositionally biased region" description="Polar residues" evidence="2">
    <location>
        <begin position="79"/>
        <end position="91"/>
    </location>
</feature>
<dbReference type="InterPro" id="IPR050797">
    <property type="entry name" value="Carb_Metab_Trans_Reg"/>
</dbReference>
<evidence type="ECO:0000313" key="4">
    <source>
        <dbReference type="EMBL" id="KAI8578308.1"/>
    </source>
</evidence>
<feature type="region of interest" description="Disordered" evidence="2">
    <location>
        <begin position="242"/>
        <end position="268"/>
    </location>
</feature>
<dbReference type="InterPro" id="IPR036864">
    <property type="entry name" value="Zn2-C6_fun-type_DNA-bd_sf"/>
</dbReference>
<reference evidence="4" key="2">
    <citation type="journal article" date="2022" name="Proc. Natl. Acad. Sci. U.S.A.">
        <title>Diploid-dominant life cycles characterize the early evolution of Fungi.</title>
        <authorList>
            <person name="Amses K.R."/>
            <person name="Simmons D.R."/>
            <person name="Longcore J.E."/>
            <person name="Mondo S.J."/>
            <person name="Seto K."/>
            <person name="Jeronimo G.H."/>
            <person name="Bonds A.E."/>
            <person name="Quandt C.A."/>
            <person name="Davis W.J."/>
            <person name="Chang Y."/>
            <person name="Federici B.A."/>
            <person name="Kuo A."/>
            <person name="LaButti K."/>
            <person name="Pangilinan J."/>
            <person name="Andreopoulos W."/>
            <person name="Tritt A."/>
            <person name="Riley R."/>
            <person name="Hundley H."/>
            <person name="Johnson J."/>
            <person name="Lipzen A."/>
            <person name="Barry K."/>
            <person name="Lang B.F."/>
            <person name="Cuomo C.A."/>
            <person name="Buchler N.E."/>
            <person name="Grigoriev I.V."/>
            <person name="Spatafora J.W."/>
            <person name="Stajich J.E."/>
            <person name="James T.Y."/>
        </authorList>
    </citation>
    <scope>NUCLEOTIDE SEQUENCE</scope>
    <source>
        <strain evidence="4">AG</strain>
    </source>
</reference>
<dbReference type="GO" id="GO:0003677">
    <property type="term" value="F:DNA binding"/>
    <property type="evidence" value="ECO:0007669"/>
    <property type="project" value="InterPro"/>
</dbReference>
<feature type="region of interest" description="Disordered" evidence="2">
    <location>
        <begin position="44"/>
        <end position="101"/>
    </location>
</feature>
<keyword evidence="1" id="KW-0539">Nucleus</keyword>
<dbReference type="EMBL" id="MU620930">
    <property type="protein sequence ID" value="KAI8578308.1"/>
    <property type="molecule type" value="Genomic_DNA"/>
</dbReference>
<reference evidence="4" key="1">
    <citation type="submission" date="2021-06" db="EMBL/GenBank/DDBJ databases">
        <authorList>
            <consortium name="DOE Joint Genome Institute"/>
            <person name="Mondo S.J."/>
            <person name="Amses K.R."/>
            <person name="Simmons D.R."/>
            <person name="Longcore J.E."/>
            <person name="Seto K."/>
            <person name="Alves G.H."/>
            <person name="Bonds A.E."/>
            <person name="Quandt C.A."/>
            <person name="Davis W.J."/>
            <person name="Chang Y."/>
            <person name="Letcher P.M."/>
            <person name="Powell M.J."/>
            <person name="Kuo A."/>
            <person name="Labutti K."/>
            <person name="Pangilinan J."/>
            <person name="Andreopoulos W."/>
            <person name="Tritt A."/>
            <person name="Riley R."/>
            <person name="Hundley H."/>
            <person name="Johnson J."/>
            <person name="Lipzen A."/>
            <person name="Barry K."/>
            <person name="Berbee M.L."/>
            <person name="Buchler N.E."/>
            <person name="Grigoriev I.V."/>
            <person name="Spatafora J.W."/>
            <person name="Stajich J.E."/>
            <person name="James T.Y."/>
        </authorList>
    </citation>
    <scope>NUCLEOTIDE SEQUENCE</scope>
    <source>
        <strain evidence="4">AG</strain>
    </source>
</reference>
<dbReference type="PROSITE" id="PS50048">
    <property type="entry name" value="ZN2_CY6_FUNGAL_2"/>
    <property type="match status" value="1"/>
</dbReference>